<comment type="caution">
    <text evidence="7">The sequence shown here is derived from an EMBL/GenBank/DDBJ whole genome shotgun (WGS) entry which is preliminary data.</text>
</comment>
<dbReference type="OrthoDB" id="6414306at2759"/>
<feature type="region of interest" description="Disordered" evidence="4">
    <location>
        <begin position="551"/>
        <end position="597"/>
    </location>
</feature>
<dbReference type="PANTHER" id="PTHR16515:SF37">
    <property type="entry name" value="PR DOMAIN ZINC FINGER PROTEIN 2"/>
    <property type="match status" value="1"/>
</dbReference>
<feature type="region of interest" description="Disordered" evidence="4">
    <location>
        <begin position="443"/>
        <end position="478"/>
    </location>
</feature>
<feature type="compositionally biased region" description="Polar residues" evidence="4">
    <location>
        <begin position="1267"/>
        <end position="1286"/>
    </location>
</feature>
<feature type="compositionally biased region" description="Basic and acidic residues" evidence="4">
    <location>
        <begin position="1662"/>
        <end position="1693"/>
    </location>
</feature>
<keyword evidence="2" id="KW-0804">Transcription</keyword>
<evidence type="ECO:0000313" key="7">
    <source>
        <dbReference type="EMBL" id="KAG7472840.1"/>
    </source>
</evidence>
<dbReference type="PROSITE" id="PS00028">
    <property type="entry name" value="ZINC_FINGER_C2H2_1"/>
    <property type="match status" value="5"/>
</dbReference>
<evidence type="ECO:0000256" key="2">
    <source>
        <dbReference type="ARBA" id="ARBA00023163"/>
    </source>
</evidence>
<feature type="compositionally biased region" description="Polar residues" evidence="4">
    <location>
        <begin position="142"/>
        <end position="169"/>
    </location>
</feature>
<feature type="compositionally biased region" description="Pro residues" evidence="4">
    <location>
        <begin position="451"/>
        <end position="466"/>
    </location>
</feature>
<feature type="compositionally biased region" description="Basic and acidic residues" evidence="4">
    <location>
        <begin position="124"/>
        <end position="141"/>
    </location>
</feature>
<dbReference type="EMBL" id="JAFDVH010000008">
    <property type="protein sequence ID" value="KAG7472840.1"/>
    <property type="molecule type" value="Genomic_DNA"/>
</dbReference>
<feature type="compositionally biased region" description="Polar residues" evidence="4">
    <location>
        <begin position="906"/>
        <end position="924"/>
    </location>
</feature>
<sequence>MWEVYFPAWGWMCVDATDPLKGNWLRYVNWARSTQEQNLFPLEINRAIYYKVLKPIGPGEELLVWYNGEDNPEIAAAIEEERTNSSSRKNSPRARRARRKLLERARQGALKGAQELKQPCGKEPSLKEMWEPQDGAKEEKTLSSSVQLVQETAMSQGPSEQEHQPSTVLTEDCPQTYISVVVKEEEKGEEEEETQHSPAPQQNQQCPVDTEPVETDEQSDPKSSGQGCDEEGAGDHKWEPTSVSPLSNPELDPDHDPEGEPQEASSFPCQHCERHFTTKQGLERHTHIHVSANHHIHTFKCRYCGKSFGSQIGRRRHERRHENGSKKKLGSLGGTSTSLSPSVQTDSSSPDLVAPSGNFIIMGSQYTAEPQESPVAEKQSTATEVERTFVLDENGESKELHPCKYCKKVFGTHTNMRRHQRRIHERHLLPKGVRRKGMLLQETQPEKKLPAPAPEESPCSSPPPVYVPSGDVEDEGDQEEEYMVDISSNISENLSLYIDGKILSTSTVSNCEVIEVDSSSATLFGLDAVIISPDQLSQALKVETTTCTVKEVPGQSATKRRTATPPLPPKIKTELESEPILPSSTSSSSSSSSSTSTLVGTLFTQPIETLAFQKEKNVYLSPKLKQLLQTQDSHKPTVALITDAHRLGPPLSVTTLPAGSGRFKRRTGSPPNSPQHSPALKVEGMKSEAGVSFALKVPKLESHCSSPAWSMSSKDERDTMSPPGVDAFKVSALDWPASRSGGSSCNQQPLDLSNAVSKRNDGLNKGPGEVVLDLSMHRKSPAEPESKGVLAPQPLVKKRKPNTSMLEKVLMNEYAGVDIGEEGPGVLGSPGTPLSVDAAAVTGSDTHSLSPDGLSSESTPTSSSLHPPPSSLTPVPMHPPSPCTPALGSPTPPPPVLPTAASPLSVSTSADPQPACSPTQSSLPVLSPEMSPRPMEVNHEEPSTASERDSNSSVPHLTSDLGDDSKLPDPSLDLKEHTTLIGPSGTQVVLQTCIANALTGPEEQLCSPSRTLNYSNIDSLTVTHNAVVIECTVHVGSSENLVSAPLTVLENHVQSSAGNTVKEQEFASELQQSLSPQQAQSLDPPVLVASLPESAMPLSSSVVISESPPPLVLPPPPVVSAIIKEEPQHKEEPADMAVNPVHAAPSTPPASDNQSDEEESQQDTFSKSFVCNVCEKPFRSIKELSRHITEHAEEWPFKCEFCVLLFGNAAALLEHRSTLHGVGRIYVCSTCTKEFAFLCNLQQHQRDLHPGQDCTHTEVENGKLRPQNYNDPTRASTEPSPSTASDATAEGGGSAYQESNTQKDEEEIDDSTEELYTTIKIMASEGGKPKGPDVRLGINQHYPSFKPPPFPYHNRTPAGAVASATNFTTHNIPQTFSTAIRCTKCGKSFDNMPELHKHILACANASDKKRYTPKKNPIPLKQIAKPQNGVLSPTASANAGQNAFRRMGQPKRLNFSQEPSAKMKLSALNKKKNQLVQKAISQRNKSATAAKKGSALEEEQEVHVCPHCSREFTYRGSLNKHVAVSCPMKPASRRPKKGKGRSVPVTQENNGNLRRRTVEPDVKQLGSKAVQKTLGKTRARSSVPMAGNAKLPQSSKGRMAVPSMRAKRPASFPAGAVPFSKKSKIAMKGNVQPQQQPQTLPLESLAPPGGSTQRQLVRMQRSGKEIPPKRAAEVKAQPPEKEERYPVRVRERVGGPVTRSLQQASLAPPAEAKGEDVANQEPREPQDPLLKLAG</sequence>
<feature type="region of interest" description="Disordered" evidence="4">
    <location>
        <begin position="824"/>
        <end position="975"/>
    </location>
</feature>
<evidence type="ECO:0000259" key="5">
    <source>
        <dbReference type="PROSITE" id="PS50157"/>
    </source>
</evidence>
<dbReference type="SUPFAM" id="SSF57667">
    <property type="entry name" value="beta-beta-alpha zinc fingers"/>
    <property type="match status" value="3"/>
</dbReference>
<feature type="region of interest" description="Disordered" evidence="4">
    <location>
        <begin position="1574"/>
        <end position="1734"/>
    </location>
</feature>
<dbReference type="FunFam" id="3.30.160.60:FF:003271">
    <property type="entry name" value="PR domain-containing 2, with ZNF domain a"/>
    <property type="match status" value="1"/>
</dbReference>
<dbReference type="GO" id="GO:0005634">
    <property type="term" value="C:nucleus"/>
    <property type="evidence" value="ECO:0007669"/>
    <property type="project" value="TreeGrafter"/>
</dbReference>
<dbReference type="SMART" id="SM00355">
    <property type="entry name" value="ZnF_C2H2"/>
    <property type="match status" value="8"/>
</dbReference>
<feature type="compositionally biased region" description="Basic residues" evidence="4">
    <location>
        <begin position="1531"/>
        <end position="1540"/>
    </location>
</feature>
<dbReference type="Gene3D" id="3.30.160.60">
    <property type="entry name" value="Classic Zinc Finger"/>
    <property type="match status" value="4"/>
</dbReference>
<dbReference type="Pfam" id="PF13912">
    <property type="entry name" value="zf-C2H2_6"/>
    <property type="match status" value="1"/>
</dbReference>
<feature type="domain" description="C2H2-type" evidence="5">
    <location>
        <begin position="1169"/>
        <end position="1196"/>
    </location>
</feature>
<reference evidence="7" key="1">
    <citation type="submission" date="2021-01" db="EMBL/GenBank/DDBJ databases">
        <authorList>
            <person name="Zahm M."/>
            <person name="Roques C."/>
            <person name="Cabau C."/>
            <person name="Klopp C."/>
            <person name="Donnadieu C."/>
            <person name="Jouanno E."/>
            <person name="Lampietro C."/>
            <person name="Louis A."/>
            <person name="Herpin A."/>
            <person name="Echchiki A."/>
            <person name="Berthelot C."/>
            <person name="Parey E."/>
            <person name="Roest-Crollius H."/>
            <person name="Braasch I."/>
            <person name="Postlethwait J."/>
            <person name="Bobe J."/>
            <person name="Montfort J."/>
            <person name="Bouchez O."/>
            <person name="Begum T."/>
            <person name="Mejri S."/>
            <person name="Adams A."/>
            <person name="Chen W.-J."/>
            <person name="Guiguen Y."/>
        </authorList>
    </citation>
    <scope>NUCLEOTIDE SEQUENCE</scope>
    <source>
        <strain evidence="7">YG-15Mar2019-1</strain>
        <tissue evidence="7">Brain</tissue>
    </source>
</reference>
<feature type="region of interest" description="Disordered" evidence="4">
    <location>
        <begin position="1528"/>
        <end position="1557"/>
    </location>
</feature>
<evidence type="ECO:0000256" key="3">
    <source>
        <dbReference type="PROSITE-ProRule" id="PRU00042"/>
    </source>
</evidence>
<feature type="compositionally biased region" description="Low complexity" evidence="4">
    <location>
        <begin position="583"/>
        <end position="597"/>
    </location>
</feature>
<dbReference type="PROSITE" id="PS50157">
    <property type="entry name" value="ZINC_FINGER_C2H2_2"/>
    <property type="match status" value="7"/>
</dbReference>
<dbReference type="InterPro" id="IPR046341">
    <property type="entry name" value="SET_dom_sf"/>
</dbReference>
<evidence type="ECO:0000259" key="6">
    <source>
        <dbReference type="PROSITE" id="PS50280"/>
    </source>
</evidence>
<feature type="region of interest" description="Disordered" evidence="4">
    <location>
        <begin position="312"/>
        <end position="356"/>
    </location>
</feature>
<keyword evidence="8" id="KW-1185">Reference proteome</keyword>
<dbReference type="InterPro" id="IPR050331">
    <property type="entry name" value="Zinc_finger"/>
</dbReference>
<feature type="domain" description="C2H2-type" evidence="5">
    <location>
        <begin position="1226"/>
        <end position="1254"/>
    </location>
</feature>
<evidence type="ECO:0008006" key="9">
    <source>
        <dbReference type="Google" id="ProtNLM"/>
    </source>
</evidence>
<dbReference type="InterPro" id="IPR036236">
    <property type="entry name" value="Znf_C2H2_sf"/>
</dbReference>
<dbReference type="InterPro" id="IPR013087">
    <property type="entry name" value="Znf_C2H2_type"/>
</dbReference>
<name>A0A9D3Q246_MEGAT</name>
<feature type="compositionally biased region" description="Polar residues" evidence="4">
    <location>
        <begin position="341"/>
        <end position="350"/>
    </location>
</feature>
<evidence type="ECO:0000256" key="4">
    <source>
        <dbReference type="SAM" id="MobiDB-lite"/>
    </source>
</evidence>
<evidence type="ECO:0000313" key="8">
    <source>
        <dbReference type="Proteomes" id="UP001046870"/>
    </source>
</evidence>
<dbReference type="Proteomes" id="UP001046870">
    <property type="component" value="Chromosome 8"/>
</dbReference>
<organism evidence="7 8">
    <name type="scientific">Megalops atlanticus</name>
    <name type="common">Tarpon</name>
    <name type="synonym">Clupea gigantea</name>
    <dbReference type="NCBI Taxonomy" id="7932"/>
    <lineage>
        <taxon>Eukaryota</taxon>
        <taxon>Metazoa</taxon>
        <taxon>Chordata</taxon>
        <taxon>Craniata</taxon>
        <taxon>Vertebrata</taxon>
        <taxon>Euteleostomi</taxon>
        <taxon>Actinopterygii</taxon>
        <taxon>Neopterygii</taxon>
        <taxon>Teleostei</taxon>
        <taxon>Elopiformes</taxon>
        <taxon>Megalopidae</taxon>
        <taxon>Megalops</taxon>
    </lineage>
</organism>
<feature type="region of interest" description="Disordered" evidence="4">
    <location>
        <begin position="1139"/>
        <end position="1164"/>
    </location>
</feature>
<dbReference type="InterPro" id="IPR001214">
    <property type="entry name" value="SET_dom"/>
</dbReference>
<dbReference type="GO" id="GO:0010468">
    <property type="term" value="P:regulation of gene expression"/>
    <property type="evidence" value="ECO:0007669"/>
    <property type="project" value="TreeGrafter"/>
</dbReference>
<feature type="domain" description="C2H2-type" evidence="5">
    <location>
        <begin position="1380"/>
        <end position="1409"/>
    </location>
</feature>
<feature type="compositionally biased region" description="Basic and acidic residues" evidence="4">
    <location>
        <begin position="963"/>
        <end position="975"/>
    </location>
</feature>
<keyword evidence="3" id="KW-0863">Zinc-finger</keyword>
<keyword evidence="3" id="KW-0862">Zinc</keyword>
<feature type="domain" description="C2H2-type" evidence="5">
    <location>
        <begin position="401"/>
        <end position="424"/>
    </location>
</feature>
<feature type="compositionally biased region" description="Basic and acidic residues" evidence="4">
    <location>
        <begin position="1247"/>
        <end position="1263"/>
    </location>
</feature>
<feature type="region of interest" description="Disordered" evidence="4">
    <location>
        <begin position="108"/>
        <end position="268"/>
    </location>
</feature>
<dbReference type="Gene3D" id="2.170.270.10">
    <property type="entry name" value="SET domain"/>
    <property type="match status" value="1"/>
</dbReference>
<evidence type="ECO:0000256" key="1">
    <source>
        <dbReference type="ARBA" id="ARBA00023015"/>
    </source>
</evidence>
<keyword evidence="1" id="KW-0805">Transcription regulation</keyword>
<proteinExistence type="predicted"/>
<keyword evidence="3" id="KW-0479">Metal-binding</keyword>
<feature type="domain" description="SET" evidence="6">
    <location>
        <begin position="1"/>
        <end position="67"/>
    </location>
</feature>
<feature type="region of interest" description="Disordered" evidence="4">
    <location>
        <begin position="1247"/>
        <end position="1311"/>
    </location>
</feature>
<dbReference type="Pfam" id="PF00096">
    <property type="entry name" value="zf-C2H2"/>
    <property type="match status" value="1"/>
</dbReference>
<dbReference type="GO" id="GO:0008270">
    <property type="term" value="F:zinc ion binding"/>
    <property type="evidence" value="ECO:0007669"/>
    <property type="project" value="UniProtKB-KW"/>
</dbReference>
<feature type="domain" description="C2H2-type" evidence="5">
    <location>
        <begin position="1503"/>
        <end position="1530"/>
    </location>
</feature>
<feature type="compositionally biased region" description="Pro residues" evidence="4">
    <location>
        <begin position="866"/>
        <end position="883"/>
    </location>
</feature>
<dbReference type="Pfam" id="PF21549">
    <property type="entry name" value="PRDM2_PR"/>
    <property type="match status" value="1"/>
</dbReference>
<feature type="compositionally biased region" description="Polar residues" evidence="4">
    <location>
        <begin position="196"/>
        <end position="207"/>
    </location>
</feature>
<feature type="domain" description="C2H2-type" evidence="5">
    <location>
        <begin position="299"/>
        <end position="326"/>
    </location>
</feature>
<feature type="domain" description="C2H2-type" evidence="5">
    <location>
        <begin position="267"/>
        <end position="294"/>
    </location>
</feature>
<feature type="compositionally biased region" description="Basic and acidic residues" evidence="4">
    <location>
        <begin position="936"/>
        <end position="950"/>
    </location>
</feature>
<dbReference type="PANTHER" id="PTHR16515">
    <property type="entry name" value="PR DOMAIN ZINC FINGER PROTEIN"/>
    <property type="match status" value="1"/>
</dbReference>
<feature type="compositionally biased region" description="Basic and acidic residues" evidence="4">
    <location>
        <begin position="1712"/>
        <end position="1726"/>
    </location>
</feature>
<gene>
    <name evidence="7" type="ORF">MATL_G00113210</name>
</gene>
<dbReference type="PROSITE" id="PS50280">
    <property type="entry name" value="SET"/>
    <property type="match status" value="1"/>
</dbReference>
<protein>
    <recommendedName>
        <fullName evidence="9">PR domain containing 2, with ZNF domain b</fullName>
    </recommendedName>
</protein>
<feature type="region of interest" description="Disordered" evidence="4">
    <location>
        <begin position="650"/>
        <end position="683"/>
    </location>
</feature>
<accession>A0A9D3Q246</accession>
<feature type="compositionally biased region" description="Low complexity" evidence="4">
    <location>
        <begin position="854"/>
        <end position="865"/>
    </location>
</feature>